<dbReference type="PANTHER" id="PTHR14226:SF57">
    <property type="entry name" value="BLR7027 PROTEIN"/>
    <property type="match status" value="1"/>
</dbReference>
<dbReference type="InterPro" id="IPR016035">
    <property type="entry name" value="Acyl_Trfase/lysoPLipase"/>
</dbReference>
<feature type="short sequence motif" description="GXSXG" evidence="4">
    <location>
        <begin position="58"/>
        <end position="62"/>
    </location>
</feature>
<name>A0A5R9PCX5_9GAMM</name>
<evidence type="ECO:0000256" key="3">
    <source>
        <dbReference type="ARBA" id="ARBA00023098"/>
    </source>
</evidence>
<dbReference type="Pfam" id="PF01734">
    <property type="entry name" value="Patatin"/>
    <property type="match status" value="1"/>
</dbReference>
<comment type="caution">
    <text evidence="6">The sequence shown here is derived from an EMBL/GenBank/DDBJ whole genome shotgun (WGS) entry which is preliminary data.</text>
</comment>
<keyword evidence="1 4" id="KW-0378">Hydrolase</keyword>
<reference evidence="6 7" key="1">
    <citation type="submission" date="2019-04" db="EMBL/GenBank/DDBJ databases">
        <authorList>
            <person name="Grouzdev D.S."/>
            <person name="Nazina T.N."/>
        </authorList>
    </citation>
    <scope>NUCLEOTIDE SEQUENCE [LARGE SCALE GENOMIC DNA]</scope>
    <source>
        <strain evidence="6 7">SHC 3-19</strain>
    </source>
</reference>
<dbReference type="STRING" id="1123377.GCA_000423885_00030"/>
<evidence type="ECO:0000259" key="5">
    <source>
        <dbReference type="PROSITE" id="PS51635"/>
    </source>
</evidence>
<dbReference type="Gene3D" id="3.40.1090.10">
    <property type="entry name" value="Cytosolic phospholipase A2 catalytic domain"/>
    <property type="match status" value="2"/>
</dbReference>
<dbReference type="InterPro" id="IPR050301">
    <property type="entry name" value="NTE"/>
</dbReference>
<evidence type="ECO:0000313" key="7">
    <source>
        <dbReference type="Proteomes" id="UP000308508"/>
    </source>
</evidence>
<keyword evidence="3 4" id="KW-0443">Lipid metabolism</keyword>
<comment type="caution">
    <text evidence="4">Lacks conserved residue(s) required for the propagation of feature annotation.</text>
</comment>
<dbReference type="PROSITE" id="PS51635">
    <property type="entry name" value="PNPLA"/>
    <property type="match status" value="1"/>
</dbReference>
<gene>
    <name evidence="6" type="ORF">E5S66_10310</name>
</gene>
<feature type="active site" description="Nucleophile" evidence="4">
    <location>
        <position position="60"/>
    </location>
</feature>
<evidence type="ECO:0000256" key="1">
    <source>
        <dbReference type="ARBA" id="ARBA00022801"/>
    </source>
</evidence>
<dbReference type="PANTHER" id="PTHR14226">
    <property type="entry name" value="NEUROPATHY TARGET ESTERASE/SWISS CHEESE D.MELANOGASTER"/>
    <property type="match status" value="1"/>
</dbReference>
<dbReference type="GO" id="GO:0016787">
    <property type="term" value="F:hydrolase activity"/>
    <property type="evidence" value="ECO:0007669"/>
    <property type="project" value="UniProtKB-UniRule"/>
</dbReference>
<sequence length="421" mass="46718">MLSLHAANAPRPTHDPPRIGLAIAGGGPVGAMYELGALRALDEACDGLDLTRLDCYVGVSSGAFFAAGLANRMDTAELCRIFISGDSEDVQFRPETFLRPALGEYLKRAAATPQLAARLLRDVWSGRTDSRWSDLLNRVGSLVPTGLFDNAEVERFLRDVFSRHGRSNDFRMLDRALYVIGVDLDSGEAVRFGDVGWDEVPISRAVQASAALPGLYPPVEMADRAGRTRHFVDGALRRTMHASVVLDRDVDLMLGINPLVPFNPGKDASEDAQAHRFSDRRIIQAGLPGVLSQTLRTMLQSRMQVGLARYPQQYPGIDQVVFEPNAADRELFYTNIFSFSARRRISQLAYRNTLTDLRERRSQLEPVLARHGITLREEVIADRPRSILAHLPPAPRVTDATARLTHALDDIERSLRRRGMV</sequence>
<keyword evidence="2 4" id="KW-0442">Lipid degradation</keyword>
<dbReference type="GO" id="GO:0016042">
    <property type="term" value="P:lipid catabolic process"/>
    <property type="evidence" value="ECO:0007669"/>
    <property type="project" value="UniProtKB-UniRule"/>
</dbReference>
<organism evidence="6 7">
    <name type="scientific">Thermomonas fusca</name>
    <dbReference type="NCBI Taxonomy" id="215690"/>
    <lineage>
        <taxon>Bacteria</taxon>
        <taxon>Pseudomonadati</taxon>
        <taxon>Pseudomonadota</taxon>
        <taxon>Gammaproteobacteria</taxon>
        <taxon>Lysobacterales</taxon>
        <taxon>Lysobacteraceae</taxon>
        <taxon>Thermomonas</taxon>
    </lineage>
</organism>
<evidence type="ECO:0000313" key="6">
    <source>
        <dbReference type="EMBL" id="TLX21325.1"/>
    </source>
</evidence>
<dbReference type="EMBL" id="SROY01000004">
    <property type="protein sequence ID" value="TLX21325.1"/>
    <property type="molecule type" value="Genomic_DNA"/>
</dbReference>
<dbReference type="Proteomes" id="UP000308508">
    <property type="component" value="Unassembled WGS sequence"/>
</dbReference>
<dbReference type="InterPro" id="IPR002641">
    <property type="entry name" value="PNPLA_dom"/>
</dbReference>
<evidence type="ECO:0000256" key="2">
    <source>
        <dbReference type="ARBA" id="ARBA00022963"/>
    </source>
</evidence>
<feature type="active site" description="Proton acceptor" evidence="4">
    <location>
        <position position="233"/>
    </location>
</feature>
<proteinExistence type="predicted"/>
<feature type="domain" description="PNPLA" evidence="5">
    <location>
        <begin position="22"/>
        <end position="247"/>
    </location>
</feature>
<protein>
    <submittedName>
        <fullName evidence="6">Patatin-like phospholipase family protein</fullName>
    </submittedName>
</protein>
<dbReference type="AlphaFoldDB" id="A0A5R9PCX5"/>
<feature type="short sequence motif" description="DGA/G" evidence="4">
    <location>
        <begin position="233"/>
        <end position="235"/>
    </location>
</feature>
<dbReference type="RefSeq" id="WP_138349125.1">
    <property type="nucleotide sequence ID" value="NZ_SROY01000004.1"/>
</dbReference>
<dbReference type="SUPFAM" id="SSF52151">
    <property type="entry name" value="FabD/lysophospholipase-like"/>
    <property type="match status" value="1"/>
</dbReference>
<keyword evidence="7" id="KW-1185">Reference proteome</keyword>
<evidence type="ECO:0000256" key="4">
    <source>
        <dbReference type="PROSITE-ProRule" id="PRU01161"/>
    </source>
</evidence>
<accession>A0A5R9PCX5</accession>